<evidence type="ECO:0000313" key="7">
    <source>
        <dbReference type="EMBL" id="AFD05772.1"/>
    </source>
</evidence>
<proteinExistence type="inferred from homology"/>
<feature type="domain" description="RNA polymerase sigma-70 region 2" evidence="5">
    <location>
        <begin position="28"/>
        <end position="94"/>
    </location>
</feature>
<dbReference type="GO" id="GO:0006352">
    <property type="term" value="P:DNA-templated transcription initiation"/>
    <property type="evidence" value="ECO:0007669"/>
    <property type="project" value="InterPro"/>
</dbReference>
<organism evidence="7 8">
    <name type="scientific">Solitalea canadensis (strain ATCC 29591 / DSM 3403 / JCM 21819 / LMG 8368 / NBRC 15130 / NCIMB 12057 / USAM 9D)</name>
    <name type="common">Flexibacter canadensis</name>
    <dbReference type="NCBI Taxonomy" id="929556"/>
    <lineage>
        <taxon>Bacteria</taxon>
        <taxon>Pseudomonadati</taxon>
        <taxon>Bacteroidota</taxon>
        <taxon>Sphingobacteriia</taxon>
        <taxon>Sphingobacteriales</taxon>
        <taxon>Sphingobacteriaceae</taxon>
        <taxon>Solitalea</taxon>
    </lineage>
</organism>
<dbReference type="Pfam" id="PF04542">
    <property type="entry name" value="Sigma70_r2"/>
    <property type="match status" value="1"/>
</dbReference>
<dbReference type="EMBL" id="CP003349">
    <property type="protein sequence ID" value="AFD05772.1"/>
    <property type="molecule type" value="Genomic_DNA"/>
</dbReference>
<dbReference type="PANTHER" id="PTHR43133">
    <property type="entry name" value="RNA POLYMERASE ECF-TYPE SIGMA FACTO"/>
    <property type="match status" value="1"/>
</dbReference>
<evidence type="ECO:0000256" key="2">
    <source>
        <dbReference type="ARBA" id="ARBA00023015"/>
    </source>
</evidence>
<dbReference type="NCBIfam" id="TIGR02937">
    <property type="entry name" value="sigma70-ECF"/>
    <property type="match status" value="1"/>
</dbReference>
<keyword evidence="8" id="KW-1185">Reference proteome</keyword>
<accession>H8KY34</accession>
<dbReference type="SUPFAM" id="SSF88659">
    <property type="entry name" value="Sigma3 and sigma4 domains of RNA polymerase sigma factors"/>
    <property type="match status" value="1"/>
</dbReference>
<dbReference type="eggNOG" id="COG1595">
    <property type="taxonomic scope" value="Bacteria"/>
</dbReference>
<sequence>MEKIYSNTDFELWLAFKQGNMAAYERIYTLHINSLYEYGSRFGKDEEIVKDCIQDLFVKIWTNRNSLTDVISIRNYLFTSLRGQLFNRLEREKKIIYDDNIEDNYDFEMVFPTENRLIAIEKDKRLTGKMAAALDKLSPRQKESIYLRFYEGLSYPELAQVMNISVKSSYKLIAKALDSLKEHVDPSDIYLFLLSVYK</sequence>
<keyword evidence="2" id="KW-0805">Transcription regulation</keyword>
<dbReference type="GO" id="GO:0016987">
    <property type="term" value="F:sigma factor activity"/>
    <property type="evidence" value="ECO:0007669"/>
    <property type="project" value="UniProtKB-KW"/>
</dbReference>
<feature type="domain" description="RNA polymerase sigma factor 70 region 4 type 2" evidence="6">
    <location>
        <begin position="130"/>
        <end position="178"/>
    </location>
</feature>
<dbReference type="RefSeq" id="WP_014679000.1">
    <property type="nucleotide sequence ID" value="NC_017770.1"/>
</dbReference>
<protein>
    <submittedName>
        <fullName evidence="7">RNA polymerase sigma factor, sigma-70 family</fullName>
    </submittedName>
</protein>
<gene>
    <name evidence="7" type="ordered locus">Solca_0647</name>
</gene>
<dbReference type="GO" id="GO:0003677">
    <property type="term" value="F:DNA binding"/>
    <property type="evidence" value="ECO:0007669"/>
    <property type="project" value="InterPro"/>
</dbReference>
<name>H8KY34_SOLCM</name>
<dbReference type="CDD" id="cd06171">
    <property type="entry name" value="Sigma70_r4"/>
    <property type="match status" value="1"/>
</dbReference>
<dbReference type="HOGENOM" id="CLU_047691_4_2_10"/>
<dbReference type="InterPro" id="IPR013249">
    <property type="entry name" value="RNA_pol_sigma70_r4_t2"/>
</dbReference>
<evidence type="ECO:0000256" key="1">
    <source>
        <dbReference type="ARBA" id="ARBA00010641"/>
    </source>
</evidence>
<dbReference type="Gene3D" id="1.10.10.10">
    <property type="entry name" value="Winged helix-like DNA-binding domain superfamily/Winged helix DNA-binding domain"/>
    <property type="match status" value="1"/>
</dbReference>
<evidence type="ECO:0000313" key="8">
    <source>
        <dbReference type="Proteomes" id="UP000007590"/>
    </source>
</evidence>
<dbReference type="SUPFAM" id="SSF88946">
    <property type="entry name" value="Sigma2 domain of RNA polymerase sigma factors"/>
    <property type="match status" value="1"/>
</dbReference>
<evidence type="ECO:0000256" key="3">
    <source>
        <dbReference type="ARBA" id="ARBA00023082"/>
    </source>
</evidence>
<dbReference type="InterPro" id="IPR013324">
    <property type="entry name" value="RNA_pol_sigma_r3/r4-like"/>
</dbReference>
<evidence type="ECO:0000256" key="4">
    <source>
        <dbReference type="ARBA" id="ARBA00023163"/>
    </source>
</evidence>
<dbReference type="InterPro" id="IPR007627">
    <property type="entry name" value="RNA_pol_sigma70_r2"/>
</dbReference>
<dbReference type="PANTHER" id="PTHR43133:SF46">
    <property type="entry name" value="RNA POLYMERASE SIGMA-70 FACTOR ECF SUBFAMILY"/>
    <property type="match status" value="1"/>
</dbReference>
<dbReference type="Gene3D" id="1.10.1740.10">
    <property type="match status" value="1"/>
</dbReference>
<comment type="similarity">
    <text evidence="1">Belongs to the sigma-70 factor family. ECF subfamily.</text>
</comment>
<reference evidence="7" key="1">
    <citation type="submission" date="2012-02" db="EMBL/GenBank/DDBJ databases">
        <title>The complete genome of Solitalea canadensis DSM 3403.</title>
        <authorList>
            <consortium name="US DOE Joint Genome Institute (JGI-PGF)"/>
            <person name="Lucas S."/>
            <person name="Copeland A."/>
            <person name="Lapidus A."/>
            <person name="Glavina del Rio T."/>
            <person name="Dalin E."/>
            <person name="Tice H."/>
            <person name="Bruce D."/>
            <person name="Goodwin L."/>
            <person name="Pitluck S."/>
            <person name="Peters L."/>
            <person name="Ovchinnikova G."/>
            <person name="Lu M."/>
            <person name="Kyrpides N."/>
            <person name="Mavromatis K."/>
            <person name="Ivanova N."/>
            <person name="Brettin T."/>
            <person name="Detter J.C."/>
            <person name="Han C."/>
            <person name="Larimer F."/>
            <person name="Land M."/>
            <person name="Hauser L."/>
            <person name="Markowitz V."/>
            <person name="Cheng J.-F."/>
            <person name="Hugenholtz P."/>
            <person name="Woyke T."/>
            <person name="Wu D."/>
            <person name="Spring S."/>
            <person name="Schroeder M."/>
            <person name="Kopitz M."/>
            <person name="Brambilla E."/>
            <person name="Klenk H.-P."/>
            <person name="Eisen J.A."/>
        </authorList>
    </citation>
    <scope>NUCLEOTIDE SEQUENCE</scope>
    <source>
        <strain evidence="7">DSM 3403</strain>
    </source>
</reference>
<keyword evidence="4" id="KW-0804">Transcription</keyword>
<dbReference type="OrthoDB" id="9150024at2"/>
<dbReference type="InterPro" id="IPR013325">
    <property type="entry name" value="RNA_pol_sigma_r2"/>
</dbReference>
<dbReference type="STRING" id="929556.Solca_0647"/>
<dbReference type="InterPro" id="IPR036388">
    <property type="entry name" value="WH-like_DNA-bd_sf"/>
</dbReference>
<evidence type="ECO:0000259" key="6">
    <source>
        <dbReference type="Pfam" id="PF08281"/>
    </source>
</evidence>
<evidence type="ECO:0000259" key="5">
    <source>
        <dbReference type="Pfam" id="PF04542"/>
    </source>
</evidence>
<dbReference type="InterPro" id="IPR039425">
    <property type="entry name" value="RNA_pol_sigma-70-like"/>
</dbReference>
<dbReference type="KEGG" id="scn:Solca_0647"/>
<dbReference type="AlphaFoldDB" id="H8KY34"/>
<dbReference type="InterPro" id="IPR014284">
    <property type="entry name" value="RNA_pol_sigma-70_dom"/>
</dbReference>
<dbReference type="Pfam" id="PF08281">
    <property type="entry name" value="Sigma70_r4_2"/>
    <property type="match status" value="1"/>
</dbReference>
<dbReference type="Proteomes" id="UP000007590">
    <property type="component" value="Chromosome"/>
</dbReference>
<keyword evidence="3" id="KW-0731">Sigma factor</keyword>